<accession>A0ABD3S939</accession>
<evidence type="ECO:0000256" key="1">
    <source>
        <dbReference type="SAM" id="MobiDB-lite"/>
    </source>
</evidence>
<evidence type="ECO:0000313" key="2">
    <source>
        <dbReference type="EMBL" id="KAL3821029.1"/>
    </source>
</evidence>
<proteinExistence type="predicted"/>
<dbReference type="EMBL" id="JBJXBP010000007">
    <property type="protein sequence ID" value="KAL3821029.1"/>
    <property type="molecule type" value="Genomic_DNA"/>
</dbReference>
<dbReference type="AlphaFoldDB" id="A0ABD3S939"/>
<reference evidence="2 3" key="1">
    <citation type="submission" date="2024-12" db="EMBL/GenBank/DDBJ databases">
        <title>The unique morphological basis and parallel evolutionary history of personate flowers in Penstemon.</title>
        <authorList>
            <person name="Depatie T.H."/>
            <person name="Wessinger C.A."/>
        </authorList>
    </citation>
    <scope>NUCLEOTIDE SEQUENCE [LARGE SCALE GENOMIC DNA]</scope>
    <source>
        <strain evidence="2">WTNN_2</strain>
        <tissue evidence="2">Leaf</tissue>
    </source>
</reference>
<protein>
    <submittedName>
        <fullName evidence="2">Uncharacterized protein</fullName>
    </submittedName>
</protein>
<name>A0ABD3S939_9LAMI</name>
<dbReference type="PANTHER" id="PTHR36405">
    <property type="entry name" value="BNAA10G09140D PROTEIN"/>
    <property type="match status" value="1"/>
</dbReference>
<organism evidence="2 3">
    <name type="scientific">Penstemon smallii</name>
    <dbReference type="NCBI Taxonomy" id="265156"/>
    <lineage>
        <taxon>Eukaryota</taxon>
        <taxon>Viridiplantae</taxon>
        <taxon>Streptophyta</taxon>
        <taxon>Embryophyta</taxon>
        <taxon>Tracheophyta</taxon>
        <taxon>Spermatophyta</taxon>
        <taxon>Magnoliopsida</taxon>
        <taxon>eudicotyledons</taxon>
        <taxon>Gunneridae</taxon>
        <taxon>Pentapetalae</taxon>
        <taxon>asterids</taxon>
        <taxon>lamiids</taxon>
        <taxon>Lamiales</taxon>
        <taxon>Plantaginaceae</taxon>
        <taxon>Cheloneae</taxon>
        <taxon>Penstemon</taxon>
    </lineage>
</organism>
<dbReference type="PANTHER" id="PTHR36405:SF1">
    <property type="entry name" value="OS07G0520600 PROTEIN"/>
    <property type="match status" value="1"/>
</dbReference>
<evidence type="ECO:0000313" key="3">
    <source>
        <dbReference type="Proteomes" id="UP001634393"/>
    </source>
</evidence>
<sequence>MMQIHKFVMSIKWILKPFRRNTMVQTLEAIRGGGGSIKVGTTGTISALMSKELDSTISSSKAHSFPTSVSSGNTTPRKSRLSVEEASNSSSSNVKSQKGPETVKKTKNYTGRSHQIPMLTADNISIEGTPIRQNPVKRAPGVVEIVDIKCLNQDNTWLNPITNRLRKLGFSKLSDNFG</sequence>
<keyword evidence="3" id="KW-1185">Reference proteome</keyword>
<feature type="region of interest" description="Disordered" evidence="1">
    <location>
        <begin position="59"/>
        <end position="106"/>
    </location>
</feature>
<gene>
    <name evidence="2" type="ORF">ACJIZ3_006934</name>
</gene>
<comment type="caution">
    <text evidence="2">The sequence shown here is derived from an EMBL/GenBank/DDBJ whole genome shotgun (WGS) entry which is preliminary data.</text>
</comment>
<feature type="compositionally biased region" description="Polar residues" evidence="1">
    <location>
        <begin position="59"/>
        <end position="76"/>
    </location>
</feature>
<dbReference type="Proteomes" id="UP001634393">
    <property type="component" value="Unassembled WGS sequence"/>
</dbReference>
<feature type="compositionally biased region" description="Low complexity" evidence="1">
    <location>
        <begin position="84"/>
        <end position="96"/>
    </location>
</feature>